<dbReference type="Gene3D" id="3.40.50.300">
    <property type="entry name" value="P-loop containing nucleotide triphosphate hydrolases"/>
    <property type="match status" value="1"/>
</dbReference>
<dbReference type="CDD" id="cd14014">
    <property type="entry name" value="STKc_PknB_like"/>
    <property type="match status" value="1"/>
</dbReference>
<dbReference type="Pfam" id="PF05729">
    <property type="entry name" value="NACHT"/>
    <property type="match status" value="1"/>
</dbReference>
<dbReference type="InterPro" id="IPR001680">
    <property type="entry name" value="WD40_rpt"/>
</dbReference>
<dbReference type="PANTHER" id="PTHR43289:SF6">
    <property type="entry name" value="SERINE_THREONINE-PROTEIN KINASE NEKL-3"/>
    <property type="match status" value="1"/>
</dbReference>
<evidence type="ECO:0000256" key="6">
    <source>
        <dbReference type="PROSITE-ProRule" id="PRU10141"/>
    </source>
</evidence>
<dbReference type="InterPro" id="IPR011047">
    <property type="entry name" value="Quinoprotein_ADH-like_sf"/>
</dbReference>
<evidence type="ECO:0000256" key="3">
    <source>
        <dbReference type="ARBA" id="ARBA00022777"/>
    </source>
</evidence>
<dbReference type="SUPFAM" id="SSF50978">
    <property type="entry name" value="WD40 repeat-like"/>
    <property type="match status" value="1"/>
</dbReference>
<protein>
    <submittedName>
        <fullName evidence="8">Protein kinase</fullName>
    </submittedName>
</protein>
<feature type="binding site" evidence="6">
    <location>
        <position position="127"/>
    </location>
    <ligand>
        <name>ATP</name>
        <dbReference type="ChEBI" id="CHEBI:30616"/>
    </ligand>
</feature>
<dbReference type="PROSITE" id="PS00107">
    <property type="entry name" value="PROTEIN_KINASE_ATP"/>
    <property type="match status" value="1"/>
</dbReference>
<dbReference type="PROSITE" id="PS50294">
    <property type="entry name" value="WD_REPEATS_REGION"/>
    <property type="match status" value="1"/>
</dbReference>
<gene>
    <name evidence="8" type="ORF">O0S08_30515</name>
</gene>
<dbReference type="Pfam" id="PF00400">
    <property type="entry name" value="WD40"/>
    <property type="match status" value="3"/>
</dbReference>
<dbReference type="InterPro" id="IPR017441">
    <property type="entry name" value="Protein_kinase_ATP_BS"/>
</dbReference>
<evidence type="ECO:0000256" key="2">
    <source>
        <dbReference type="ARBA" id="ARBA00022741"/>
    </source>
</evidence>
<dbReference type="InterPro" id="IPR011009">
    <property type="entry name" value="Kinase-like_dom_sf"/>
</dbReference>
<dbReference type="InterPro" id="IPR015943">
    <property type="entry name" value="WD40/YVTN_repeat-like_dom_sf"/>
</dbReference>
<dbReference type="SUPFAM" id="SSF52540">
    <property type="entry name" value="P-loop containing nucleoside triphosphate hydrolases"/>
    <property type="match status" value="1"/>
</dbReference>
<keyword evidence="9" id="KW-1185">Reference proteome</keyword>
<name>A0ABY7GUB2_9BACT</name>
<dbReference type="RefSeq" id="WP_269032870.1">
    <property type="nucleotide sequence ID" value="NZ_CP114040.1"/>
</dbReference>
<feature type="domain" description="Protein kinase" evidence="7">
    <location>
        <begin position="98"/>
        <end position="351"/>
    </location>
</feature>
<accession>A0ABY7GUB2</accession>
<dbReference type="Pfam" id="PF00069">
    <property type="entry name" value="Pkinase"/>
    <property type="match status" value="1"/>
</dbReference>
<dbReference type="Pfam" id="PF00805">
    <property type="entry name" value="Pentapeptide"/>
    <property type="match status" value="2"/>
</dbReference>
<dbReference type="InterPro" id="IPR007111">
    <property type="entry name" value="NACHT_NTPase"/>
</dbReference>
<dbReference type="SUPFAM" id="SSF141571">
    <property type="entry name" value="Pentapeptide repeat-like"/>
    <property type="match status" value="1"/>
</dbReference>
<dbReference type="PANTHER" id="PTHR43289">
    <property type="entry name" value="MITOGEN-ACTIVATED PROTEIN KINASE KINASE KINASE 20-RELATED"/>
    <property type="match status" value="1"/>
</dbReference>
<evidence type="ECO:0000313" key="9">
    <source>
        <dbReference type="Proteomes" id="UP001164459"/>
    </source>
</evidence>
<dbReference type="InterPro" id="IPR000719">
    <property type="entry name" value="Prot_kinase_dom"/>
</dbReference>
<dbReference type="EMBL" id="CP114040">
    <property type="protein sequence ID" value="WAS90543.1"/>
    <property type="molecule type" value="Genomic_DNA"/>
</dbReference>
<evidence type="ECO:0000313" key="8">
    <source>
        <dbReference type="EMBL" id="WAS90543.1"/>
    </source>
</evidence>
<evidence type="ECO:0000259" key="7">
    <source>
        <dbReference type="PROSITE" id="PS50011"/>
    </source>
</evidence>
<feature type="repeat" description="WD" evidence="5">
    <location>
        <begin position="1376"/>
        <end position="1417"/>
    </location>
</feature>
<dbReference type="InterPro" id="IPR027417">
    <property type="entry name" value="P-loop_NTPase"/>
</dbReference>
<sequence length="1797" mass="196820">MRSQRLSELLVTLFDDPELRRFVDPYELRHDLPGAAATLRMLADAVVGCLERQGFITLEIFDRLRQERPNRSTEILEVQRLLLPDTPLQARAIWGERYRLEERLGEGGFAEVWRAVDTETAEYVALKVLHQRHAQDEVRLKRFSRGAQALSRLRHPGLVVVREPIACEGSRHYYVMDHVEGVTLARLASEESLGRRDLLALVLQVGDALASVHDAGMLHRDVNPSNILVTRDFRAKLIDFDLVSGPGYVPLTTQSPLGTFPFMAPELLDGRSEAGPAADVYGLAMTTLFALLGGHLAFGQAWHVTSALLDRMQATSRMRGILDAALQLAPAHRTRSVRDFCGAIRAAYAFELDDRREAQFVLVKQPETRIHAAVAPEFHADGSLRLWSPTEIECLPGFELDGLRARPAETVERDALASRSSRTLDELVPYFESLRTAASLLALQGHRPAWIGLTPRDTPVLLLPSGHMILVDEGAPPSEDVALARGMMKHSGVPVAALDILPEPPPPGFIAVGREIRRAAADESRLRRLAKFPRSVAGRNGLSLHAQAGEVAPALKHLHDWWKSPQPVAVLRGVPGSGRTHTLQLFAAQLAQNALTQGGVPVFFICARDWRAPFRISDLLQRDNCTDREIATIKLAVQKNECVLIIDDLDVPAQPTELATLLTEVTTEIEEWRGPTSKILVATVTSRPDFADWRIDLVMPDEVIRSALESELRDPVNQMSVQNRLVASGVWSLMRIPRLAQALFEIIRKGREPVPESVFPAIEAYLDAWTELVGRHLPCLTSEQIRLALEALSVRLWHQSAGVSGDSISIAALVETLKTHVGTQGAALAARIIDPVLFTREKRYSQLLKWRMQEVARRDRTPVAPYQPPRQQGTRRAELESVCFAHDMILECLLASHLVRGLATGPDVLTGPRLSPNLCAFIRIMPGWSQTRTTLVEVLTSSYRAEISENALLLAIGDHSLASTIELPWQLAGAHLQGAVLPDARLLGARLDGADLSGADLRRADLSQSHLVGARLVRANLSGASLVGAILQATDVDGACLDGCDWGAATLRSVSLYGSESLTKPQDFTGAEIDAVDLRATLWLAPHGFASALVDNKCERLEWSIPGSSSAPVTGAIECLLPPQAFWWANDVLWTPDGRSLVTIDASGHVCVWTSCSLRPTRRWKATDFGQNRIALSADGRWLAAWTEGQVLTLWSMSEDSKASHRTPAGLGVGFAAWGRDRSLLVIVTAHGGLWLWEPSSAPRPLVTDLPGPGLTALLPGDEHIILCLPESGRLELRRLADGTIETFCEFEAQAVSHCALVVSRDGRDLLLKTPLHLFIHRIEDGLPLVSSLNNRTLSPAPAVDWSPDGAWIALARDTQPPLLWNTAASAWSHHLEGGPSHASRLRFSPDGKCVASLSDTGTLFVWDTTSGRLIAEQEASATPIAQVALSADNRQMVFSYRSYALHVSLPRLRTERGVRFTHEHTMTLAPDGSGIVIVDGHSLVYEGFDDSVRNVLDRCERHDDNAWDRGHFTADGRCFVCRISDDPRHEIAAWNVSTGEKVLSHRLPDPSATVIRQAHTVDMNQGVVIAGGLSKGRASFEIWRQGESPRVFFGPESNCIYQLAVDARGEFLATGGQGRQVTLWDLLGCIGSPGNSSSTPAELRLGVLKTSGMLIDKLRFAPQAPLLAAASGDSVYLFDARSQERLHELRGHGFRVSSLAFSTDGQYLVVGDWSGQVKLWSVASGELLLTMHTKDGVGCVATRQAQYATNGPSVPLDGWYAWRQGVCVPLRRLEHVADGSANIPTLLAYDLGIALD</sequence>
<evidence type="ECO:0000256" key="1">
    <source>
        <dbReference type="ARBA" id="ARBA00022679"/>
    </source>
</evidence>
<dbReference type="InterPro" id="IPR003593">
    <property type="entry name" value="AAA+_ATPase"/>
</dbReference>
<proteinExistence type="predicted"/>
<dbReference type="Gene3D" id="2.160.20.80">
    <property type="entry name" value="E3 ubiquitin-protein ligase SopA"/>
    <property type="match status" value="1"/>
</dbReference>
<dbReference type="SMART" id="SM00320">
    <property type="entry name" value="WD40"/>
    <property type="match status" value="6"/>
</dbReference>
<keyword evidence="5" id="KW-0853">WD repeat</keyword>
<reference evidence="8" key="1">
    <citation type="submission" date="2022-11" db="EMBL/GenBank/DDBJ databases">
        <title>Minimal conservation of predation-associated metabolite biosynthetic gene clusters underscores biosynthetic potential of Myxococcota including descriptions for ten novel species: Archangium lansinium sp. nov., Myxococcus landrumus sp. nov., Nannocystis bai.</title>
        <authorList>
            <person name="Ahearne A."/>
            <person name="Stevens C."/>
            <person name="Dowd S."/>
        </authorList>
    </citation>
    <scope>NUCLEOTIDE SEQUENCE</scope>
    <source>
        <strain evidence="8">Fl3</strain>
    </source>
</reference>
<feature type="repeat" description="WD" evidence="5">
    <location>
        <begin position="1690"/>
        <end position="1731"/>
    </location>
</feature>
<evidence type="ECO:0000256" key="4">
    <source>
        <dbReference type="ARBA" id="ARBA00022840"/>
    </source>
</evidence>
<keyword evidence="4 6" id="KW-0067">ATP-binding</keyword>
<dbReference type="InterPro" id="IPR036322">
    <property type="entry name" value="WD40_repeat_dom_sf"/>
</dbReference>
<dbReference type="PROSITE" id="PS50082">
    <property type="entry name" value="WD_REPEATS_2"/>
    <property type="match status" value="2"/>
</dbReference>
<dbReference type="SMART" id="SM00382">
    <property type="entry name" value="AAA"/>
    <property type="match status" value="1"/>
</dbReference>
<keyword evidence="1" id="KW-0808">Transferase</keyword>
<keyword evidence="2 6" id="KW-0547">Nucleotide-binding</keyword>
<dbReference type="SUPFAM" id="SSF50998">
    <property type="entry name" value="Quinoprotein alcohol dehydrogenase-like"/>
    <property type="match status" value="1"/>
</dbReference>
<dbReference type="Gene3D" id="1.10.510.10">
    <property type="entry name" value="Transferase(Phosphotransferase) domain 1"/>
    <property type="match status" value="1"/>
</dbReference>
<dbReference type="InterPro" id="IPR001646">
    <property type="entry name" value="5peptide_repeat"/>
</dbReference>
<dbReference type="Gene3D" id="2.130.10.10">
    <property type="entry name" value="YVTN repeat-like/Quinoprotein amine dehydrogenase"/>
    <property type="match status" value="3"/>
</dbReference>
<dbReference type="Proteomes" id="UP001164459">
    <property type="component" value="Chromosome"/>
</dbReference>
<evidence type="ECO:0000256" key="5">
    <source>
        <dbReference type="PROSITE-ProRule" id="PRU00221"/>
    </source>
</evidence>
<dbReference type="GO" id="GO:0016301">
    <property type="term" value="F:kinase activity"/>
    <property type="evidence" value="ECO:0007669"/>
    <property type="project" value="UniProtKB-KW"/>
</dbReference>
<dbReference type="SUPFAM" id="SSF56112">
    <property type="entry name" value="Protein kinase-like (PK-like)"/>
    <property type="match status" value="1"/>
</dbReference>
<keyword evidence="3 8" id="KW-0418">Kinase</keyword>
<dbReference type="PROSITE" id="PS50011">
    <property type="entry name" value="PROTEIN_KINASE_DOM"/>
    <property type="match status" value="1"/>
</dbReference>
<dbReference type="Gene3D" id="3.30.200.20">
    <property type="entry name" value="Phosphorylase Kinase, domain 1"/>
    <property type="match status" value="1"/>
</dbReference>
<organism evidence="8 9">
    <name type="scientific">Nannocystis punicea</name>
    <dbReference type="NCBI Taxonomy" id="2995304"/>
    <lineage>
        <taxon>Bacteria</taxon>
        <taxon>Pseudomonadati</taxon>
        <taxon>Myxococcota</taxon>
        <taxon>Polyangia</taxon>
        <taxon>Nannocystales</taxon>
        <taxon>Nannocystaceae</taxon>
        <taxon>Nannocystis</taxon>
    </lineage>
</organism>